<dbReference type="Proteomes" id="UP000291151">
    <property type="component" value="Chromosome"/>
</dbReference>
<name>A0A4V1A2X6_9BACL</name>
<reference evidence="2 3" key="1">
    <citation type="submission" date="2019-02" db="EMBL/GenBank/DDBJ databases">
        <title>Ureibacillus thermophilus.</title>
        <authorList>
            <person name="Sunny J.S."/>
            <person name="Natarajan A."/>
            <person name="Saleena L.M."/>
        </authorList>
    </citation>
    <scope>NUCLEOTIDE SEQUENCE [LARGE SCALE GENOMIC DNA]</scope>
    <source>
        <strain evidence="2 3">LM102</strain>
    </source>
</reference>
<dbReference type="GO" id="GO:0015074">
    <property type="term" value="P:DNA integration"/>
    <property type="evidence" value="ECO:0007669"/>
    <property type="project" value="InterPro"/>
</dbReference>
<dbReference type="EMBL" id="CP036528">
    <property type="protein sequence ID" value="QBK25280.1"/>
    <property type="molecule type" value="Genomic_DNA"/>
</dbReference>
<organism evidence="2 3">
    <name type="scientific">Ureibacillus thermophilus</name>
    <dbReference type="NCBI Taxonomy" id="367743"/>
    <lineage>
        <taxon>Bacteria</taxon>
        <taxon>Bacillati</taxon>
        <taxon>Bacillota</taxon>
        <taxon>Bacilli</taxon>
        <taxon>Bacillales</taxon>
        <taxon>Caryophanaceae</taxon>
        <taxon>Ureibacillus</taxon>
    </lineage>
</organism>
<dbReference type="KEGG" id="uth:DKZ56_05035"/>
<dbReference type="AlphaFoldDB" id="A0A4V1A2X6"/>
<accession>A0A4V1A2X6</accession>
<keyword evidence="3" id="KW-1185">Reference proteome</keyword>
<dbReference type="PANTHER" id="PTHR46889">
    <property type="entry name" value="TRANSPOSASE INSF FOR INSERTION SEQUENCE IS3B-RELATED"/>
    <property type="match status" value="1"/>
</dbReference>
<dbReference type="PANTHER" id="PTHR46889:SF4">
    <property type="entry name" value="TRANSPOSASE INSO FOR INSERTION SEQUENCE ELEMENT IS911B-RELATED"/>
    <property type="match status" value="1"/>
</dbReference>
<evidence type="ECO:0000313" key="3">
    <source>
        <dbReference type="Proteomes" id="UP000291151"/>
    </source>
</evidence>
<dbReference type="Pfam" id="PF13333">
    <property type="entry name" value="rve_2"/>
    <property type="match status" value="1"/>
</dbReference>
<protein>
    <recommendedName>
        <fullName evidence="1">Integrase catalytic domain-containing protein</fullName>
    </recommendedName>
</protein>
<dbReference type="GO" id="GO:0003676">
    <property type="term" value="F:nucleic acid binding"/>
    <property type="evidence" value="ECO:0007669"/>
    <property type="project" value="InterPro"/>
</dbReference>
<dbReference type="InterPro" id="IPR036397">
    <property type="entry name" value="RNaseH_sf"/>
</dbReference>
<proteinExistence type="predicted"/>
<dbReference type="Gene3D" id="3.30.420.10">
    <property type="entry name" value="Ribonuclease H-like superfamily/Ribonuclease H"/>
    <property type="match status" value="1"/>
</dbReference>
<dbReference type="SUPFAM" id="SSF53098">
    <property type="entry name" value="Ribonuclease H-like"/>
    <property type="match status" value="1"/>
</dbReference>
<dbReference type="InterPro" id="IPR012337">
    <property type="entry name" value="RNaseH-like_sf"/>
</dbReference>
<dbReference type="InterPro" id="IPR001584">
    <property type="entry name" value="Integrase_cat-core"/>
</dbReference>
<feature type="domain" description="Integrase catalytic" evidence="1">
    <location>
        <begin position="38"/>
        <end position="89"/>
    </location>
</feature>
<sequence>MSSCNTMHLQLHNCVLFHCKTQQSMPRIGNCWDNACIESFFCKLKAELPAFSVPETKTEMIQAVSEYILYYNEIRPQLKLKMSPIKYRKLKIA</sequence>
<evidence type="ECO:0000313" key="2">
    <source>
        <dbReference type="EMBL" id="QBK25280.1"/>
    </source>
</evidence>
<evidence type="ECO:0000259" key="1">
    <source>
        <dbReference type="Pfam" id="PF13333"/>
    </source>
</evidence>
<dbReference type="InterPro" id="IPR050900">
    <property type="entry name" value="Transposase_IS3/IS150/IS904"/>
</dbReference>
<gene>
    <name evidence="2" type="ORF">DKZ56_05035</name>
</gene>